<sequence length="891" mass="101962">MKITRDDAFRILGVQEESSPDEVRSSYKRLALKWHPDKHGETQSKEEATHKFQEVSAAYKKLTTNAADMDDETDDSDFMNIAEMMELFANIFFQNGGCRYPHHAINCCDCDVGGDYYYSDEEYYGYTDDESEPESLDIAHRLRHKYEARKYMTKDTIQTQWRVTEEEALKNARELIAEEELEKRREEKKKTKRKKKKEKKKLKEKVKKEQEVILENHKSLADTNSPTNKFHINKEDNKILSMDFSTNSLSVESIEDIKNKNNNHQSTENENINKKSNNLLSRKEDERNNKKSNHNSKKDELIDKKNNSNLSKEEKSSNNKNSHVSSLKEDENSNKKSNHLSSLRDEERSDKKKNHLNSLKEDDHRNKKKNPPSSTTENEQSNKKNKNHDNKKINGSTKSYNLPQYKNNILNPERKNRNSKTVDSEGDEDAIDTTSAFFLRAASKAPSVQTSVTLAASINKEDNKDKKKNIIVKPQQQSKKIKKQSPINIEQSEPKTSTESNNNNVNNAIPIVINRDIKSEVIVDNEQIILQSRQVAVKGNQMAHACDYQGAVTMFTKAIQLDPNDHRFFGNRSYCYDRLEQYENALKDGDAAIRLAPEWPKGYFRKGRALTGLKRFQEAEQVFQHVLTLDPVCDDAQYELLKVRVQIFTDMGFAQPLSEQAVRTYGNVQQALEALLAGKVSDEDDLYLSDEEADEVEQDVDFVDKKEDNYSQVIQNNINNLKSQQKTNIRNTESRCNAIWVGNVDPEMVTEKQMNQLFSKCGKVSSVRILPHKYCAFVNFIDPADASAAMEKLQGVGLGNQKLLLRFPNNPPPGSYVPENSATPQTKNKPSSISESSNDSSKLSGPVNGNECYFWRTTGCVFENQCRYKHVRGHKGVDLAKVHAKYGKIPC</sequence>
<feature type="region of interest" description="Disordered" evidence="4">
    <location>
        <begin position="809"/>
        <end position="845"/>
    </location>
</feature>
<dbReference type="SUPFAM" id="SSF48452">
    <property type="entry name" value="TPR-like"/>
    <property type="match status" value="1"/>
</dbReference>
<dbReference type="GeneID" id="136071836"/>
<evidence type="ECO:0000256" key="4">
    <source>
        <dbReference type="SAM" id="MobiDB-lite"/>
    </source>
</evidence>
<dbReference type="SUPFAM" id="SSF46565">
    <property type="entry name" value="Chaperone J-domain"/>
    <property type="match status" value="1"/>
</dbReference>
<evidence type="ECO:0000259" key="5">
    <source>
        <dbReference type="PROSITE" id="PS50076"/>
    </source>
</evidence>
<evidence type="ECO:0000313" key="9">
    <source>
        <dbReference type="RefSeq" id="XP_065653384.1"/>
    </source>
</evidence>
<feature type="repeat" description="TPR" evidence="2">
    <location>
        <begin position="532"/>
        <end position="565"/>
    </location>
</feature>
<feature type="region of interest" description="Disordered" evidence="4">
    <location>
        <begin position="260"/>
        <end position="428"/>
    </location>
</feature>
<feature type="compositionally biased region" description="Low complexity" evidence="4">
    <location>
        <begin position="831"/>
        <end position="844"/>
    </location>
</feature>
<dbReference type="Gene3D" id="1.25.40.10">
    <property type="entry name" value="Tetratricopeptide repeat domain"/>
    <property type="match status" value="1"/>
</dbReference>
<dbReference type="RefSeq" id="XP_065653384.1">
    <property type="nucleotide sequence ID" value="XM_065797312.1"/>
</dbReference>
<dbReference type="PROSITE" id="PS50102">
    <property type="entry name" value="RRM"/>
    <property type="match status" value="1"/>
</dbReference>
<dbReference type="PANTHER" id="PTHR47678:SF4">
    <property type="entry name" value="SHOCK PROTEIN 70 (HSP70)-INTERACTING PROTEIN, PUTATIVE-RELATED"/>
    <property type="match status" value="1"/>
</dbReference>
<feature type="domain" description="C3H1-type" evidence="7">
    <location>
        <begin position="846"/>
        <end position="873"/>
    </location>
</feature>
<feature type="zinc finger region" description="C3H1-type" evidence="3">
    <location>
        <begin position="846"/>
        <end position="873"/>
    </location>
</feature>
<evidence type="ECO:0000259" key="6">
    <source>
        <dbReference type="PROSITE" id="PS50102"/>
    </source>
</evidence>
<evidence type="ECO:0000256" key="2">
    <source>
        <dbReference type="PROSITE-ProRule" id="PRU00339"/>
    </source>
</evidence>
<feature type="compositionally biased region" description="Basic and acidic residues" evidence="4">
    <location>
        <begin position="296"/>
        <end position="317"/>
    </location>
</feature>
<dbReference type="PROSITE" id="PS50076">
    <property type="entry name" value="DNAJ_2"/>
    <property type="match status" value="1"/>
</dbReference>
<evidence type="ECO:0000259" key="7">
    <source>
        <dbReference type="PROSITE" id="PS50103"/>
    </source>
</evidence>
<dbReference type="PANTHER" id="PTHR47678">
    <property type="entry name" value="TETRATRICOPEPTIDE REPEAT PROTEIN 31"/>
    <property type="match status" value="1"/>
</dbReference>
<dbReference type="PRINTS" id="PR00625">
    <property type="entry name" value="JDOMAIN"/>
</dbReference>
<dbReference type="Pfam" id="PF13181">
    <property type="entry name" value="TPR_8"/>
    <property type="match status" value="1"/>
</dbReference>
<organism evidence="8 9">
    <name type="scientific">Hydra vulgaris</name>
    <name type="common">Hydra</name>
    <name type="synonym">Hydra attenuata</name>
    <dbReference type="NCBI Taxonomy" id="6087"/>
    <lineage>
        <taxon>Eukaryota</taxon>
        <taxon>Metazoa</taxon>
        <taxon>Cnidaria</taxon>
        <taxon>Hydrozoa</taxon>
        <taxon>Hydroidolina</taxon>
        <taxon>Anthoathecata</taxon>
        <taxon>Aplanulata</taxon>
        <taxon>Hydridae</taxon>
        <taxon>Hydra</taxon>
    </lineage>
</organism>
<dbReference type="PROSITE" id="PS50103">
    <property type="entry name" value="ZF_C3H1"/>
    <property type="match status" value="1"/>
</dbReference>
<dbReference type="InterPro" id="IPR001623">
    <property type="entry name" value="DnaJ_domain"/>
</dbReference>
<dbReference type="Gene3D" id="3.30.70.330">
    <property type="match status" value="1"/>
</dbReference>
<accession>A0ABM4BW11</accession>
<dbReference type="SUPFAM" id="SSF54928">
    <property type="entry name" value="RNA-binding domain, RBD"/>
    <property type="match status" value="1"/>
</dbReference>
<evidence type="ECO:0000256" key="1">
    <source>
        <dbReference type="PROSITE-ProRule" id="PRU00176"/>
    </source>
</evidence>
<dbReference type="InterPro" id="IPR035979">
    <property type="entry name" value="RBD_domain_sf"/>
</dbReference>
<feature type="compositionally biased region" description="Polar residues" evidence="4">
    <location>
        <begin position="818"/>
        <end position="830"/>
    </location>
</feature>
<gene>
    <name evidence="9" type="primary">LOC136071836</name>
</gene>
<feature type="domain" description="RRM" evidence="6">
    <location>
        <begin position="737"/>
        <end position="810"/>
    </location>
</feature>
<dbReference type="InterPro" id="IPR036869">
    <property type="entry name" value="J_dom_sf"/>
</dbReference>
<feature type="compositionally biased region" description="Basic residues" evidence="4">
    <location>
        <begin position="190"/>
        <end position="205"/>
    </location>
</feature>
<feature type="domain" description="J" evidence="5">
    <location>
        <begin position="7"/>
        <end position="77"/>
    </location>
</feature>
<feature type="compositionally biased region" description="Polar residues" evidence="4">
    <location>
        <begin position="260"/>
        <end position="280"/>
    </location>
</feature>
<keyword evidence="3" id="KW-0862">Zinc</keyword>
<dbReference type="InterPro" id="IPR019734">
    <property type="entry name" value="TPR_rpt"/>
</dbReference>
<dbReference type="SMART" id="SM00028">
    <property type="entry name" value="TPR"/>
    <property type="match status" value="3"/>
</dbReference>
<name>A0ABM4BW11_HYDVU</name>
<evidence type="ECO:0000313" key="8">
    <source>
        <dbReference type="Proteomes" id="UP001652625"/>
    </source>
</evidence>
<feature type="compositionally biased region" description="Basic and acidic residues" evidence="4">
    <location>
        <begin position="412"/>
        <end position="423"/>
    </location>
</feature>
<keyword evidence="8" id="KW-1185">Reference proteome</keyword>
<feature type="region of interest" description="Disordered" evidence="4">
    <location>
        <begin position="465"/>
        <end position="502"/>
    </location>
</feature>
<reference evidence="9" key="1">
    <citation type="submission" date="2025-08" db="UniProtKB">
        <authorList>
            <consortium name="RefSeq"/>
        </authorList>
    </citation>
    <scope>IDENTIFICATION</scope>
</reference>
<dbReference type="InterPro" id="IPR012677">
    <property type="entry name" value="Nucleotide-bd_a/b_plait_sf"/>
</dbReference>
<dbReference type="InterPro" id="IPR000571">
    <property type="entry name" value="Znf_CCCH"/>
</dbReference>
<dbReference type="Pfam" id="PF00076">
    <property type="entry name" value="RRM_1"/>
    <property type="match status" value="1"/>
</dbReference>
<keyword evidence="3" id="KW-0863">Zinc-finger</keyword>
<dbReference type="SMART" id="SM00271">
    <property type="entry name" value="DnaJ"/>
    <property type="match status" value="1"/>
</dbReference>
<feature type="compositionally biased region" description="Polar residues" evidence="4">
    <location>
        <begin position="488"/>
        <end position="500"/>
    </location>
</feature>
<feature type="region of interest" description="Disordered" evidence="4">
    <location>
        <begin position="183"/>
        <end position="210"/>
    </location>
</feature>
<dbReference type="CDD" id="cd00590">
    <property type="entry name" value="RRM_SF"/>
    <property type="match status" value="1"/>
</dbReference>
<dbReference type="Pfam" id="PF00226">
    <property type="entry name" value="DnaJ"/>
    <property type="match status" value="1"/>
</dbReference>
<dbReference type="SMART" id="SM00360">
    <property type="entry name" value="RRM"/>
    <property type="match status" value="1"/>
</dbReference>
<dbReference type="PROSITE" id="PS50005">
    <property type="entry name" value="TPR"/>
    <property type="match status" value="2"/>
</dbReference>
<feature type="compositionally biased region" description="Polar residues" evidence="4">
    <location>
        <begin position="395"/>
        <end position="410"/>
    </location>
</feature>
<feature type="repeat" description="TPR" evidence="2">
    <location>
        <begin position="600"/>
        <end position="633"/>
    </location>
</feature>
<keyword evidence="2" id="KW-0802">TPR repeat</keyword>
<protein>
    <submittedName>
        <fullName evidence="9">Coiled-coil domain-containing protein 39-like isoform X1</fullName>
    </submittedName>
</protein>
<dbReference type="InterPro" id="IPR011990">
    <property type="entry name" value="TPR-like_helical_dom_sf"/>
</dbReference>
<dbReference type="Proteomes" id="UP001652625">
    <property type="component" value="Chromosome 05"/>
</dbReference>
<dbReference type="CDD" id="cd06257">
    <property type="entry name" value="DnaJ"/>
    <property type="match status" value="1"/>
</dbReference>
<keyword evidence="3" id="KW-0479">Metal-binding</keyword>
<dbReference type="Gene3D" id="1.10.287.110">
    <property type="entry name" value="DnaJ domain"/>
    <property type="match status" value="1"/>
</dbReference>
<evidence type="ECO:0000256" key="3">
    <source>
        <dbReference type="PROSITE-ProRule" id="PRU00723"/>
    </source>
</evidence>
<dbReference type="InterPro" id="IPR000504">
    <property type="entry name" value="RRM_dom"/>
</dbReference>
<keyword evidence="1" id="KW-0694">RNA-binding</keyword>
<proteinExistence type="predicted"/>